<evidence type="ECO:0000313" key="3">
    <source>
        <dbReference type="EMBL" id="NED99834.1"/>
    </source>
</evidence>
<evidence type="ECO:0000256" key="1">
    <source>
        <dbReference type="SAM" id="MobiDB-lite"/>
    </source>
</evidence>
<feature type="region of interest" description="Disordered" evidence="1">
    <location>
        <begin position="156"/>
        <end position="179"/>
    </location>
</feature>
<protein>
    <submittedName>
        <fullName evidence="3">Uncharacterized protein</fullName>
    </submittedName>
</protein>
<proteinExistence type="predicted"/>
<evidence type="ECO:0000256" key="2">
    <source>
        <dbReference type="SAM" id="Phobius"/>
    </source>
</evidence>
<keyword evidence="2" id="KW-1133">Transmembrane helix</keyword>
<comment type="caution">
    <text evidence="3">The sequence shown here is derived from an EMBL/GenBank/DDBJ whole genome shotgun (WGS) entry which is preliminary data.</text>
</comment>
<sequence>MRRWYIGAPLAGIGSGLFAFVIGVQGWRPILIGVVVAGALIWSKRYWPEGSYFPWPLRGPRLHGGGSHQVARLTSSISQRIRARTPDPSLQYRLRRLATARLRRLGLAWDDPRAVQLLGKDVHDALGSDEFNPDLRSIEVIIGVIERLDDAAARSDLGPAGSAVTSTAARVAGRGEVAR</sequence>
<feature type="transmembrane region" description="Helical" evidence="2">
    <location>
        <begin position="5"/>
        <end position="24"/>
    </location>
</feature>
<gene>
    <name evidence="3" type="ORF">G1H10_06605</name>
</gene>
<dbReference type="RefSeq" id="WP_163734543.1">
    <property type="nucleotide sequence ID" value="NZ_JAAGOA010000004.1"/>
</dbReference>
<keyword evidence="2" id="KW-0812">Transmembrane</keyword>
<feature type="compositionally biased region" description="Low complexity" evidence="1">
    <location>
        <begin position="168"/>
        <end position="179"/>
    </location>
</feature>
<accession>A0A6L9S354</accession>
<name>A0A6L9S354_9ACTN</name>
<organism evidence="3 4">
    <name type="scientific">Phytoactinopolyspora halotolerans</name>
    <dbReference type="NCBI Taxonomy" id="1981512"/>
    <lineage>
        <taxon>Bacteria</taxon>
        <taxon>Bacillati</taxon>
        <taxon>Actinomycetota</taxon>
        <taxon>Actinomycetes</taxon>
        <taxon>Jiangellales</taxon>
        <taxon>Jiangellaceae</taxon>
        <taxon>Phytoactinopolyspora</taxon>
    </lineage>
</organism>
<dbReference type="EMBL" id="JAAGOA010000004">
    <property type="protein sequence ID" value="NED99834.1"/>
    <property type="molecule type" value="Genomic_DNA"/>
</dbReference>
<reference evidence="3 4" key="1">
    <citation type="submission" date="2020-02" db="EMBL/GenBank/DDBJ databases">
        <authorList>
            <person name="Li X.-J."/>
            <person name="Han X.-M."/>
        </authorList>
    </citation>
    <scope>NUCLEOTIDE SEQUENCE [LARGE SCALE GENOMIC DNA]</scope>
    <source>
        <strain evidence="3 4">CCTCC AB 2017055</strain>
    </source>
</reference>
<keyword evidence="4" id="KW-1185">Reference proteome</keyword>
<keyword evidence="2" id="KW-0472">Membrane</keyword>
<evidence type="ECO:0000313" key="4">
    <source>
        <dbReference type="Proteomes" id="UP000475214"/>
    </source>
</evidence>
<dbReference type="AlphaFoldDB" id="A0A6L9S354"/>
<dbReference type="Proteomes" id="UP000475214">
    <property type="component" value="Unassembled WGS sequence"/>
</dbReference>